<dbReference type="PANTHER" id="PTHR12756">
    <property type="entry name" value="CYTOSOLIC CARBOXYPEPTIDASE"/>
    <property type="match status" value="1"/>
</dbReference>
<comment type="cofactor">
    <cofactor evidence="1">
        <name>Zn(2+)</name>
        <dbReference type="ChEBI" id="CHEBI:29105"/>
    </cofactor>
</comment>
<dbReference type="PROSITE" id="PS52035">
    <property type="entry name" value="PEPTIDASE_M14"/>
    <property type="match status" value="1"/>
</dbReference>
<dbReference type="GO" id="GO:0008270">
    <property type="term" value="F:zinc ion binding"/>
    <property type="evidence" value="ECO:0007669"/>
    <property type="project" value="InterPro"/>
</dbReference>
<dbReference type="GO" id="GO:0006508">
    <property type="term" value="P:proteolysis"/>
    <property type="evidence" value="ECO:0007669"/>
    <property type="project" value="InterPro"/>
</dbReference>
<dbReference type="GO" id="GO:0004181">
    <property type="term" value="F:metallocarboxypeptidase activity"/>
    <property type="evidence" value="ECO:0007669"/>
    <property type="project" value="InterPro"/>
</dbReference>
<keyword evidence="7" id="KW-1185">Reference proteome</keyword>
<name>G4YVV6_PHYSP</name>
<dbReference type="EMBL" id="JH159152">
    <property type="protein sequence ID" value="EGZ23710.1"/>
    <property type="molecule type" value="Genomic_DNA"/>
</dbReference>
<feature type="compositionally biased region" description="Basic residues" evidence="4">
    <location>
        <begin position="672"/>
        <end position="687"/>
    </location>
</feature>
<organism evidence="6 7">
    <name type="scientific">Phytophthora sojae (strain P6497)</name>
    <name type="common">Soybean stem and root rot agent</name>
    <name type="synonym">Phytophthora megasperma f. sp. glycines</name>
    <dbReference type="NCBI Taxonomy" id="1094619"/>
    <lineage>
        <taxon>Eukaryota</taxon>
        <taxon>Sar</taxon>
        <taxon>Stramenopiles</taxon>
        <taxon>Oomycota</taxon>
        <taxon>Peronosporomycetes</taxon>
        <taxon>Peronosporales</taxon>
        <taxon>Peronosporaceae</taxon>
        <taxon>Phytophthora</taxon>
    </lineage>
</organism>
<dbReference type="InterPro" id="IPR050821">
    <property type="entry name" value="Cytosolic_carboxypeptidase"/>
</dbReference>
<sequence>MDQDGQNNREEAFVLDEPGFLEPCNLPDAETGARFVEEANAKRAEFIASEVNTRARTVYENLSMVEDRDKVAGIPPFLLNSSITQHDAPYCVPEKTKAFPDLSSSLTFDSNFESGNLERAIRIGEYEYDLVLCHDFNSSGHMQWFYFAVSNIQTPGSSPRGGQKYRFNIVNLCKPNSLFNQGLQPVVYSVRDAHQKGRGWVRSGTDIYYFANSFVRPPRNATNIQGVAPTEVATTVPTTTAPSMTYYTLTFTLEFSNAEDTYLVAHSYPYTLTMHQLHIDSILRSGHDTSHILRHSSLCTTLSGRTCDLLTISDFSVATQELDARRAVFITSRVHPGESQASWMMRGVIDFLLGSSDVARVLRRMFVFQIIPMLNPDGVYYGNSRCGLSACDLNRQWQAPSKALHPTIFHAKELLVKERSSRGVAFYCDMHGHSRKKNVFMYGCDTKRKPNPAAREFAKLFSMQQTAKKYISFPDCSFKVSKDKETTARVVIANELKITWSFTLEASFCGANYGELQNMHFNTKHLREAGASLCETLFQACVSDVSVRDRLIAKVDDSSMCIPQLVEPHLREAGAVSEGSSKITNEAAPKSVRRKPSKVRTVSTSDAGAPKVTETSEGSGRRRRLSRQQNKSSSLASGLLDGTARDVTDPAFVTDDSTSGLDLAYIPPPKLSGRKLRSKYPKVRRTKSSPDGHIKSRRRAIPSLASNDAGDEPEEAISQQGAASGFGAANSYPSSDSIMPLVSPSKLSAVPGPPTSSVRNGFQGPESTYIRSPKSISFPYPTNMLGIPLRDSSVLLPSPVGEVITRSPKAPANRIRFRGAGRQFSAVNTIPRASIHDILRSDSVTAFQSYEADLINASTMVIRQRAPANNNAPVSSDEKNLSSPSSSYLSFPSVM</sequence>
<feature type="active site" description="Proton donor/acceptor" evidence="3">
    <location>
        <position position="505"/>
    </location>
</feature>
<feature type="region of interest" description="Disordered" evidence="4">
    <location>
        <begin position="743"/>
        <end position="768"/>
    </location>
</feature>
<protein>
    <recommendedName>
        <fullName evidence="5">Peptidase M14 domain-containing protein</fullName>
    </recommendedName>
</protein>
<dbReference type="AlphaFoldDB" id="G4YVV6"/>
<evidence type="ECO:0000256" key="3">
    <source>
        <dbReference type="PROSITE-ProRule" id="PRU01379"/>
    </source>
</evidence>
<dbReference type="KEGG" id="psoj:PHYSODRAFT_484195"/>
<feature type="region of interest" description="Disordered" evidence="4">
    <location>
        <begin position="868"/>
        <end position="895"/>
    </location>
</feature>
<feature type="compositionally biased region" description="Polar residues" evidence="4">
    <location>
        <begin position="755"/>
        <end position="768"/>
    </location>
</feature>
<dbReference type="Pfam" id="PF18027">
    <property type="entry name" value="Pepdidase_M14_N"/>
    <property type="match status" value="1"/>
</dbReference>
<proteinExistence type="inferred from homology"/>
<evidence type="ECO:0000259" key="5">
    <source>
        <dbReference type="PROSITE" id="PS52035"/>
    </source>
</evidence>
<comment type="similarity">
    <text evidence="2 3">Belongs to the peptidase M14 family.</text>
</comment>
<gene>
    <name evidence="6" type="ORF">PHYSODRAFT_484195</name>
</gene>
<evidence type="ECO:0000256" key="4">
    <source>
        <dbReference type="SAM" id="MobiDB-lite"/>
    </source>
</evidence>
<feature type="compositionally biased region" description="Low complexity" evidence="4">
    <location>
        <begin position="881"/>
        <end position="895"/>
    </location>
</feature>
<dbReference type="RefSeq" id="XP_009518998.1">
    <property type="nucleotide sequence ID" value="XM_009520703.1"/>
</dbReference>
<accession>G4YVV6</accession>
<dbReference type="SMR" id="G4YVV6"/>
<dbReference type="Pfam" id="PF00246">
    <property type="entry name" value="Peptidase_M14"/>
    <property type="match status" value="1"/>
</dbReference>
<dbReference type="Proteomes" id="UP000002640">
    <property type="component" value="Unassembled WGS sequence"/>
</dbReference>
<dbReference type="Gene3D" id="2.60.40.3120">
    <property type="match status" value="1"/>
</dbReference>
<feature type="region of interest" description="Disordered" evidence="4">
    <location>
        <begin position="573"/>
        <end position="718"/>
    </location>
</feature>
<dbReference type="OMA" id="TMHQLHI"/>
<evidence type="ECO:0000256" key="1">
    <source>
        <dbReference type="ARBA" id="ARBA00001947"/>
    </source>
</evidence>
<evidence type="ECO:0000256" key="2">
    <source>
        <dbReference type="ARBA" id="ARBA00005988"/>
    </source>
</evidence>
<dbReference type="SUPFAM" id="SSF53187">
    <property type="entry name" value="Zn-dependent exopeptidases"/>
    <property type="match status" value="1"/>
</dbReference>
<dbReference type="InParanoid" id="G4YVV6"/>
<reference evidence="6 7" key="1">
    <citation type="journal article" date="2006" name="Science">
        <title>Phytophthora genome sequences uncover evolutionary origins and mechanisms of pathogenesis.</title>
        <authorList>
            <person name="Tyler B.M."/>
            <person name="Tripathy S."/>
            <person name="Zhang X."/>
            <person name="Dehal P."/>
            <person name="Jiang R.H."/>
            <person name="Aerts A."/>
            <person name="Arredondo F.D."/>
            <person name="Baxter L."/>
            <person name="Bensasson D."/>
            <person name="Beynon J.L."/>
            <person name="Chapman J."/>
            <person name="Damasceno C.M."/>
            <person name="Dorrance A.E."/>
            <person name="Dou D."/>
            <person name="Dickerman A.W."/>
            <person name="Dubchak I.L."/>
            <person name="Garbelotto M."/>
            <person name="Gijzen M."/>
            <person name="Gordon S.G."/>
            <person name="Govers F."/>
            <person name="Grunwald N.J."/>
            <person name="Huang W."/>
            <person name="Ivors K.L."/>
            <person name="Jones R.W."/>
            <person name="Kamoun S."/>
            <person name="Krampis K."/>
            <person name="Lamour K.H."/>
            <person name="Lee M.K."/>
            <person name="McDonald W.H."/>
            <person name="Medina M."/>
            <person name="Meijer H.J."/>
            <person name="Nordberg E.K."/>
            <person name="Maclean D.J."/>
            <person name="Ospina-Giraldo M.D."/>
            <person name="Morris P.F."/>
            <person name="Phuntumart V."/>
            <person name="Putnam N.H."/>
            <person name="Rash S."/>
            <person name="Rose J.K."/>
            <person name="Sakihama Y."/>
            <person name="Salamov A.A."/>
            <person name="Savidor A."/>
            <person name="Scheuring C.F."/>
            <person name="Smith B.M."/>
            <person name="Sobral B.W."/>
            <person name="Terry A."/>
            <person name="Torto-Alalibo T.A."/>
            <person name="Win J."/>
            <person name="Xu Z."/>
            <person name="Zhang H."/>
            <person name="Grigoriev I.V."/>
            <person name="Rokhsar D.S."/>
            <person name="Boore J.L."/>
        </authorList>
    </citation>
    <scope>NUCLEOTIDE SEQUENCE [LARGE SCALE GENOMIC DNA]</scope>
    <source>
        <strain evidence="6 7">P6497</strain>
    </source>
</reference>
<dbReference type="PANTHER" id="PTHR12756:SF11">
    <property type="entry name" value="CYTOSOLIC CARBOXYPEPTIDASE 1"/>
    <property type="match status" value="1"/>
</dbReference>
<dbReference type="Gene3D" id="3.40.630.10">
    <property type="entry name" value="Zn peptidases"/>
    <property type="match status" value="1"/>
</dbReference>
<evidence type="ECO:0000313" key="6">
    <source>
        <dbReference type="EMBL" id="EGZ23710.1"/>
    </source>
</evidence>
<dbReference type="InterPro" id="IPR000834">
    <property type="entry name" value="Peptidase_M14"/>
</dbReference>
<evidence type="ECO:0000313" key="7">
    <source>
        <dbReference type="Proteomes" id="UP000002640"/>
    </source>
</evidence>
<dbReference type="GeneID" id="20655728"/>
<dbReference type="InterPro" id="IPR040626">
    <property type="entry name" value="Pepdidase_M14_N"/>
</dbReference>
<feature type="domain" description="Peptidase M14" evidence="5">
    <location>
        <begin position="268"/>
        <end position="541"/>
    </location>
</feature>